<dbReference type="GO" id="GO:0005758">
    <property type="term" value="C:mitochondrial intermembrane space"/>
    <property type="evidence" value="ECO:0007669"/>
    <property type="project" value="TreeGrafter"/>
</dbReference>
<reference evidence="9 10" key="1">
    <citation type="submission" date="2023-11" db="EMBL/GenBank/DDBJ databases">
        <title>An acidophilic fungus is an integral part of prey digestion in a carnivorous sundew plant.</title>
        <authorList>
            <person name="Tsai I.J."/>
        </authorList>
    </citation>
    <scope>NUCLEOTIDE SEQUENCE [LARGE SCALE GENOMIC DNA]</scope>
    <source>
        <strain evidence="9">169a</strain>
    </source>
</reference>
<name>A0AAQ3LYG9_9PEZI</name>
<dbReference type="EMBL" id="CP138580">
    <property type="protein sequence ID" value="WPG97469.1"/>
    <property type="molecule type" value="Genomic_DNA"/>
</dbReference>
<dbReference type="Gene3D" id="1.20.1050.40">
    <property type="entry name" value="Endopeptidase. Chain P, domain 1"/>
    <property type="match status" value="1"/>
</dbReference>
<keyword evidence="2 7" id="KW-0645">Protease</keyword>
<dbReference type="GO" id="GO:0004222">
    <property type="term" value="F:metalloendopeptidase activity"/>
    <property type="evidence" value="ECO:0007669"/>
    <property type="project" value="InterPro"/>
</dbReference>
<comment type="cofactor">
    <cofactor evidence="7">
        <name>Zn(2+)</name>
        <dbReference type="ChEBI" id="CHEBI:29105"/>
    </cofactor>
    <text evidence="7">Binds 1 zinc ion.</text>
</comment>
<dbReference type="InterPro" id="IPR024079">
    <property type="entry name" value="MetalloPept_cat_dom_sf"/>
</dbReference>
<dbReference type="CDD" id="cd06455">
    <property type="entry name" value="M3A_TOP"/>
    <property type="match status" value="1"/>
</dbReference>
<evidence type="ECO:0000256" key="2">
    <source>
        <dbReference type="ARBA" id="ARBA00022670"/>
    </source>
</evidence>
<organism evidence="9 10">
    <name type="scientific">Acrodontium crateriforme</name>
    <dbReference type="NCBI Taxonomy" id="150365"/>
    <lineage>
        <taxon>Eukaryota</taxon>
        <taxon>Fungi</taxon>
        <taxon>Dikarya</taxon>
        <taxon>Ascomycota</taxon>
        <taxon>Pezizomycotina</taxon>
        <taxon>Dothideomycetes</taxon>
        <taxon>Dothideomycetidae</taxon>
        <taxon>Mycosphaerellales</taxon>
        <taxon>Teratosphaeriaceae</taxon>
        <taxon>Acrodontium</taxon>
    </lineage>
</organism>
<dbReference type="InterPro" id="IPR024077">
    <property type="entry name" value="Neurolysin/TOP_dom2"/>
</dbReference>
<evidence type="ECO:0000313" key="10">
    <source>
        <dbReference type="Proteomes" id="UP001303373"/>
    </source>
</evidence>
<comment type="similarity">
    <text evidence="1 7">Belongs to the peptidase M3 family.</text>
</comment>
<evidence type="ECO:0000256" key="7">
    <source>
        <dbReference type="RuleBase" id="RU003435"/>
    </source>
</evidence>
<evidence type="ECO:0000256" key="4">
    <source>
        <dbReference type="ARBA" id="ARBA00022801"/>
    </source>
</evidence>
<keyword evidence="4 7" id="KW-0378">Hydrolase</keyword>
<evidence type="ECO:0000259" key="8">
    <source>
        <dbReference type="Pfam" id="PF01432"/>
    </source>
</evidence>
<dbReference type="InterPro" id="IPR024080">
    <property type="entry name" value="Neurolysin/TOP_N"/>
</dbReference>
<evidence type="ECO:0000256" key="3">
    <source>
        <dbReference type="ARBA" id="ARBA00022723"/>
    </source>
</evidence>
<evidence type="ECO:0000256" key="5">
    <source>
        <dbReference type="ARBA" id="ARBA00022833"/>
    </source>
</evidence>
<dbReference type="SUPFAM" id="SSF55486">
    <property type="entry name" value="Metalloproteases ('zincins'), catalytic domain"/>
    <property type="match status" value="1"/>
</dbReference>
<dbReference type="InterPro" id="IPR001567">
    <property type="entry name" value="Pept_M3A_M3B_dom"/>
</dbReference>
<dbReference type="Proteomes" id="UP001303373">
    <property type="component" value="Chromosome 1"/>
</dbReference>
<dbReference type="GO" id="GO:0046872">
    <property type="term" value="F:metal ion binding"/>
    <property type="evidence" value="ECO:0007669"/>
    <property type="project" value="UniProtKB-UniRule"/>
</dbReference>
<evidence type="ECO:0000256" key="1">
    <source>
        <dbReference type="ARBA" id="ARBA00006040"/>
    </source>
</evidence>
<feature type="domain" description="Peptidase M3A/M3B catalytic" evidence="8">
    <location>
        <begin position="227"/>
        <end position="714"/>
    </location>
</feature>
<proteinExistence type="inferred from homology"/>
<dbReference type="InterPro" id="IPR045090">
    <property type="entry name" value="Pept_M3A_M3B"/>
</dbReference>
<dbReference type="AlphaFoldDB" id="A0AAQ3LYG9"/>
<sequence>MAADRADTFVHQQPLLFDATALSITAEAQALIDGTTCVSSSILAHISPANANFENTILPLVEDENIRSVRENYLRFHASTSPSQDLRDASQRAATMLNDAETDFFSERRLFALVRSVMVKAKQGSIQLPDAESMHYLSKLHGRFIANGCGIDDDLRRNDFITKKKRVNDLARECRKNLADEKTGLWLTHNELEGVSESLLSRLVAGEGEQAGYLWLPTKAPFSTPALTDSAHESTRKKIYYAVMNRLPLNVALLREMTLLRDELARLLGWPNHLAFKTSQKMVGSPDMVQKLNSEIRLGLTPVAESLAQEFLHLKIKEAKSRGEPTEDLQIFFWDRYFFQKLRKGLASMSTHAPTSEYFELDNTLNKLFGMYEHLFGVRLVPVDIAANPALDKKLVWHDDVRMFSAWNIDGEKPEFLAYAYFDLFPRDGKYTNAGQYTLQRGYERSDGSRHLPCSCLVMNIIKPTTEKPTLLEFTMVRSLFHELGHMYHCILTRARYAGLHSVDTDFIEAPSMMLEQFFWDAQIIRDVSYHYSHISPAMRQVWLSTLPDAHDQDEIPVQFTLEQAKHIAECNASDDVPRALDLLFFSTYDILIHSPTSHEELVETNLCELFNKTRRDIYRIHGGEAQGEGWEFAQGQSTFRAIQGKYDAGYYAYTLGRLYGLNIFQAGFSSDLMNKTNARRYRDMVLCKGGSQPEMKTLTDYLGREPSTEIYLQWLGVGK</sequence>
<protein>
    <submittedName>
        <fullName evidence="9">Zincin</fullName>
    </submittedName>
</protein>
<dbReference type="Gene3D" id="1.10.1370.10">
    <property type="entry name" value="Neurolysin, domain 3"/>
    <property type="match status" value="1"/>
</dbReference>
<dbReference type="Pfam" id="PF01432">
    <property type="entry name" value="Peptidase_M3"/>
    <property type="match status" value="1"/>
</dbReference>
<dbReference type="GO" id="GO:0006518">
    <property type="term" value="P:peptide metabolic process"/>
    <property type="evidence" value="ECO:0007669"/>
    <property type="project" value="TreeGrafter"/>
</dbReference>
<keyword evidence="6 7" id="KW-0482">Metalloprotease</keyword>
<evidence type="ECO:0000256" key="6">
    <source>
        <dbReference type="ARBA" id="ARBA00023049"/>
    </source>
</evidence>
<gene>
    <name evidence="9" type="ORF">R9X50_00024500</name>
</gene>
<dbReference type="GO" id="GO:0006508">
    <property type="term" value="P:proteolysis"/>
    <property type="evidence" value="ECO:0007669"/>
    <property type="project" value="UniProtKB-KW"/>
</dbReference>
<keyword evidence="5 7" id="KW-0862">Zinc</keyword>
<evidence type="ECO:0000313" key="9">
    <source>
        <dbReference type="EMBL" id="WPG97469.1"/>
    </source>
</evidence>
<keyword evidence="3 7" id="KW-0479">Metal-binding</keyword>
<dbReference type="PANTHER" id="PTHR11804:SF84">
    <property type="entry name" value="SACCHAROLYSIN"/>
    <property type="match status" value="1"/>
</dbReference>
<dbReference type="PANTHER" id="PTHR11804">
    <property type="entry name" value="PROTEASE M3 THIMET OLIGOPEPTIDASE-RELATED"/>
    <property type="match status" value="1"/>
</dbReference>
<keyword evidence="10" id="KW-1185">Reference proteome</keyword>
<dbReference type="Gene3D" id="3.40.390.10">
    <property type="entry name" value="Collagenase (Catalytic Domain)"/>
    <property type="match status" value="1"/>
</dbReference>
<accession>A0AAQ3LYG9</accession>